<reference evidence="4 5" key="1">
    <citation type="journal article" date="2015" name="Int. J. Syst. Evol. Microbiol.">
        <title>Flavisolibacter ginsenosidimutans sp. nov., with ginsenoside-converting activity isolated from soil used for cultivating ginseng.</title>
        <authorList>
            <person name="Zhao Y."/>
            <person name="Liu Q."/>
            <person name="Kang M.S."/>
            <person name="Jin F."/>
            <person name="Yu H."/>
            <person name="Im W.T."/>
        </authorList>
    </citation>
    <scope>NUCLEOTIDE SEQUENCE [LARGE SCALE GENOMIC DNA]</scope>
    <source>
        <strain evidence="4 5">Gsoil 636</strain>
    </source>
</reference>
<keyword evidence="5" id="KW-1185">Reference proteome</keyword>
<dbReference type="GO" id="GO:0015679">
    <property type="term" value="P:plasma membrane copper ion transport"/>
    <property type="evidence" value="ECO:0007669"/>
    <property type="project" value="TreeGrafter"/>
</dbReference>
<dbReference type="EMBL" id="CP042433">
    <property type="protein sequence ID" value="QEC56608.1"/>
    <property type="molecule type" value="Genomic_DNA"/>
</dbReference>
<dbReference type="KEGG" id="fgg:FSB75_12125"/>
<sequence>MMMYKMSYKVIVFAALFFAACSSKPKEEKAPVAEEHDPNAVEFTHEQYKTVGVELGSVTPTNLSNYIKASGTIDVPPNDLISVASPYGGTIRSTTVIEGKFVRKGDMLATIENPEFVQMQQEFLESSSQLSFLRQDLTRQEELVRENIAARKSLQRASSEYNSMVARVKGLEARLRIANINPSSVRSGNFTSRISIVAPTSGYITHVYSNVGKFIGANELLADMANTNNILVRVKVFEKDLPQIKMGQTIRFRATGDSIERNAQVFLIGKDIDADRTVEVHGKITTPVATLLPGMFINAIMEIGTASTPALPQAAVVQSGGKNYIFVLDEQKMEGGTNDNIGKNEAAGEKEEKHIVFRRVEVGVTVTENGFTAVILPDNFDMKSKVVIKGAYDLLSKMNNSEEEEG</sequence>
<evidence type="ECO:0000313" key="4">
    <source>
        <dbReference type="EMBL" id="QEC56608.1"/>
    </source>
</evidence>
<dbReference type="NCBIfam" id="TIGR01730">
    <property type="entry name" value="RND_mfp"/>
    <property type="match status" value="1"/>
</dbReference>
<dbReference type="AlphaFoldDB" id="A0A5B8UJ67"/>
<dbReference type="GO" id="GO:0016020">
    <property type="term" value="C:membrane"/>
    <property type="evidence" value="ECO:0007669"/>
    <property type="project" value="InterPro"/>
</dbReference>
<dbReference type="Gene3D" id="1.10.287.470">
    <property type="entry name" value="Helix hairpin bin"/>
    <property type="match status" value="1"/>
</dbReference>
<dbReference type="GO" id="GO:0022857">
    <property type="term" value="F:transmembrane transporter activity"/>
    <property type="evidence" value="ECO:0007669"/>
    <property type="project" value="InterPro"/>
</dbReference>
<dbReference type="InterPro" id="IPR006143">
    <property type="entry name" value="RND_pump_MFP"/>
</dbReference>
<proteinExistence type="inferred from homology"/>
<dbReference type="Gene3D" id="2.40.50.100">
    <property type="match status" value="1"/>
</dbReference>
<evidence type="ECO:0000256" key="1">
    <source>
        <dbReference type="ARBA" id="ARBA00009477"/>
    </source>
</evidence>
<gene>
    <name evidence="4" type="ORF">FSB75_12125</name>
</gene>
<dbReference type="Gene3D" id="2.40.30.170">
    <property type="match status" value="1"/>
</dbReference>
<evidence type="ECO:0000256" key="2">
    <source>
        <dbReference type="ARBA" id="ARBA00022448"/>
    </source>
</evidence>
<evidence type="ECO:0000256" key="3">
    <source>
        <dbReference type="SAM" id="SignalP"/>
    </source>
</evidence>
<dbReference type="OrthoDB" id="9814657at2"/>
<comment type="similarity">
    <text evidence="1">Belongs to the membrane fusion protein (MFP) (TC 8.A.1) family.</text>
</comment>
<protein>
    <submittedName>
        <fullName evidence="4">Efflux RND transporter periplasmic adaptor subunit</fullName>
    </submittedName>
</protein>
<feature type="signal peptide" evidence="3">
    <location>
        <begin position="1"/>
        <end position="25"/>
    </location>
</feature>
<dbReference type="PROSITE" id="PS51257">
    <property type="entry name" value="PROKAR_LIPOPROTEIN"/>
    <property type="match status" value="1"/>
</dbReference>
<dbReference type="InterPro" id="IPR051909">
    <property type="entry name" value="MFP_Cation_Efflux"/>
</dbReference>
<organism evidence="4 5">
    <name type="scientific">Flavisolibacter ginsenosidimutans</name>
    <dbReference type="NCBI Taxonomy" id="661481"/>
    <lineage>
        <taxon>Bacteria</taxon>
        <taxon>Pseudomonadati</taxon>
        <taxon>Bacteroidota</taxon>
        <taxon>Chitinophagia</taxon>
        <taxon>Chitinophagales</taxon>
        <taxon>Chitinophagaceae</taxon>
        <taxon>Flavisolibacter</taxon>
    </lineage>
</organism>
<dbReference type="PANTHER" id="PTHR30097">
    <property type="entry name" value="CATION EFFLUX SYSTEM PROTEIN CUSB"/>
    <property type="match status" value="1"/>
</dbReference>
<dbReference type="GO" id="GO:0060003">
    <property type="term" value="P:copper ion export"/>
    <property type="evidence" value="ECO:0007669"/>
    <property type="project" value="TreeGrafter"/>
</dbReference>
<feature type="chain" id="PRO_5022814880" evidence="3">
    <location>
        <begin position="26"/>
        <end position="406"/>
    </location>
</feature>
<dbReference type="SUPFAM" id="SSF111369">
    <property type="entry name" value="HlyD-like secretion proteins"/>
    <property type="match status" value="1"/>
</dbReference>
<dbReference type="Gene3D" id="2.40.420.20">
    <property type="match status" value="1"/>
</dbReference>
<dbReference type="PANTHER" id="PTHR30097:SF4">
    <property type="entry name" value="SLR6042 PROTEIN"/>
    <property type="match status" value="1"/>
</dbReference>
<evidence type="ECO:0000313" key="5">
    <source>
        <dbReference type="Proteomes" id="UP000321204"/>
    </source>
</evidence>
<keyword evidence="3" id="KW-0732">Signal</keyword>
<name>A0A5B8UJ67_9BACT</name>
<dbReference type="GO" id="GO:0030313">
    <property type="term" value="C:cell envelope"/>
    <property type="evidence" value="ECO:0007669"/>
    <property type="project" value="TreeGrafter"/>
</dbReference>
<dbReference type="Proteomes" id="UP000321204">
    <property type="component" value="Chromosome"/>
</dbReference>
<accession>A0A5B8UJ67</accession>
<keyword evidence="2" id="KW-0813">Transport</keyword>